<reference evidence="2" key="1">
    <citation type="submission" date="2016-10" db="EMBL/GenBank/DDBJ databases">
        <authorList>
            <person name="Varghese N."/>
            <person name="Submissions S."/>
        </authorList>
    </citation>
    <scope>NUCLEOTIDE SEQUENCE [LARGE SCALE GENOMIC DNA]</scope>
    <source>
        <strain evidence="2">CGMCC 1.6294</strain>
    </source>
</reference>
<sequence>MKRLICLSVIAVSLTFAGCGKESDELPVDGREFDGVEYSQPAPYTGKVIDGYLNKARVWLDMDGDSQYTPGPLVIELDNGREVTLTAGEPTAMSGPGGVFSLDISGLVLPPGVGPDLDPRDYPLFALAIPGTTLEETRNGDVPVARAYLMSAAPGNRNLTPLTTLDRYRQMVGLASLSDLPSLEGLAGLNLVRDYILAGDERAHAYARALARFMASQLPDEYNTLLAQPGSAGTERFLSKEAAFLLGVSLVQNAGRVADVVDAAAGGGNYANVDADALALPEVTLELTDPVLLTRQLVYAEPASGGTLPASTSGLEISAELAFDYTEDGRIRSVSAQGCMAPTLRELARVIRVNGRMGVLETQWLPSASLSAQSRVSYEAAGTDERLVFDWDAQTITFDTVTSCHLAQGAEPESSELGGTPEIVYSWTRESGELASVTARYANGTERTLTPRLSNATEVFPGYRIEQGGAEQESVSLLSDVVSCVVDEQAVGADQVVTGVQSYGFAGYEPQPSGFTNLGMQFDTRTFGSGEHQDLRLLSFGFLDPVKLAEGRVTGNGSFKWAMRYPVSGASGFVTSQPNLIQEAFLRAYTLPGDCGREFEAEASSAYARVVYSYETLSDYLVGLLQ</sequence>
<evidence type="ECO:0008006" key="3">
    <source>
        <dbReference type="Google" id="ProtNLM"/>
    </source>
</evidence>
<dbReference type="PROSITE" id="PS51257">
    <property type="entry name" value="PROKAR_LIPOPROTEIN"/>
    <property type="match status" value="1"/>
</dbReference>
<evidence type="ECO:0000313" key="1">
    <source>
        <dbReference type="EMBL" id="SFR56488.1"/>
    </source>
</evidence>
<organism evidence="1 2">
    <name type="scientific">Marinobacter gudaonensis</name>
    <dbReference type="NCBI Taxonomy" id="375760"/>
    <lineage>
        <taxon>Bacteria</taxon>
        <taxon>Pseudomonadati</taxon>
        <taxon>Pseudomonadota</taxon>
        <taxon>Gammaproteobacteria</taxon>
        <taxon>Pseudomonadales</taxon>
        <taxon>Marinobacteraceae</taxon>
        <taxon>Marinobacter</taxon>
    </lineage>
</organism>
<dbReference type="RefSeq" id="WP_091991718.1">
    <property type="nucleotide sequence ID" value="NZ_FOYV01000002.1"/>
</dbReference>
<dbReference type="STRING" id="375760.SAMN04488073_2890"/>
<gene>
    <name evidence="1" type="ORF">SAMN04488073_2890</name>
</gene>
<accession>A0A1I6HQ24</accession>
<keyword evidence="2" id="KW-1185">Reference proteome</keyword>
<dbReference type="Proteomes" id="UP000199290">
    <property type="component" value="Unassembled WGS sequence"/>
</dbReference>
<dbReference type="OrthoDB" id="5713052at2"/>
<name>A0A1I6HQ24_9GAMM</name>
<dbReference type="AlphaFoldDB" id="A0A1I6HQ24"/>
<proteinExistence type="predicted"/>
<evidence type="ECO:0000313" key="2">
    <source>
        <dbReference type="Proteomes" id="UP000199290"/>
    </source>
</evidence>
<protein>
    <recommendedName>
        <fullName evidence="3">Lipoprotein</fullName>
    </recommendedName>
</protein>
<dbReference type="EMBL" id="FOYV01000002">
    <property type="protein sequence ID" value="SFR56488.1"/>
    <property type="molecule type" value="Genomic_DNA"/>
</dbReference>